<dbReference type="Gene3D" id="3.10.310.30">
    <property type="match status" value="1"/>
</dbReference>
<dbReference type="NCBIfam" id="TIGR00644">
    <property type="entry name" value="recJ"/>
    <property type="match status" value="1"/>
</dbReference>
<evidence type="ECO:0000313" key="10">
    <source>
        <dbReference type="Proteomes" id="UP000237798"/>
    </source>
</evidence>
<evidence type="ECO:0000256" key="2">
    <source>
        <dbReference type="ARBA" id="ARBA00019841"/>
    </source>
</evidence>
<dbReference type="Proteomes" id="UP000237798">
    <property type="component" value="Unassembled WGS sequence"/>
</dbReference>
<reference evidence="9 10" key="1">
    <citation type="submission" date="2018-03" db="EMBL/GenBank/DDBJ databases">
        <title>Genome sequence of Clostridium luticellarii DSM 29923.</title>
        <authorList>
            <person name="Poehlein A."/>
            <person name="Daniel R."/>
        </authorList>
    </citation>
    <scope>NUCLEOTIDE SEQUENCE [LARGE SCALE GENOMIC DNA]</scope>
    <source>
        <strain evidence="9 10">DSM 29923</strain>
    </source>
</reference>
<protein>
    <recommendedName>
        <fullName evidence="2">Single-stranded-DNA-specific exonuclease RecJ</fullName>
    </recommendedName>
</protein>
<evidence type="ECO:0000259" key="6">
    <source>
        <dbReference type="Pfam" id="PF01368"/>
    </source>
</evidence>
<dbReference type="SUPFAM" id="SSF64182">
    <property type="entry name" value="DHH phosphoesterases"/>
    <property type="match status" value="1"/>
</dbReference>
<dbReference type="InterPro" id="IPR038763">
    <property type="entry name" value="DHH_sf"/>
</dbReference>
<evidence type="ECO:0000256" key="5">
    <source>
        <dbReference type="ARBA" id="ARBA00022839"/>
    </source>
</evidence>
<sequence>MNCQLIKAGVVFLSAKWMLRRCRNNIEAISKKAGISEVAAQILANRGITSAEDIDDFINPSIHKLLDPGIMKDMERGTDIICEAIKENKNMAIYGDYDVDGVISTYILYCGLLRCGARVKYHIPDRVAEGYGINIHSLEQLKDEGIEVIITCDNGISAIDQIERAKELGMTVVVTDHHDIPFDDSKQGEKKFLIPDADAVIDPKQKECPYPFKQLCGAGVAFKFVQMLYRKFNIGEEEAYAFIEYAAVGTICDVVDLLGENRIIARNGLEMINHTENIGIKALIKETLLEGKVINSYHVGFIIGPCINATGRLDSASVALELLLCRDPVRAEKLAKKLHELNIQRQHMTMDGLNEVIEEVENSSLKNDRVLVVYKDDIHESIAGIVAGRLKEKYNIPSIVITKGTDKAKGSGRSIEGYNMFEELLKCRELMDKFGGHPLAAGLSIDVENIDKLRKKLNKNCSLTDEDIIPKIRIDRRLPLEHISFSMLKEIEKLQPFGKGNSAPVFGEKNVNVFKVYFLGKDKNVLKLFCRLKNTLKKIDAVDFKGGKKFRKLILENYGPQRGNKIFSNDFNSIKMDFVFSPSVNEFNGNKNIQIVVEDFRLTS</sequence>
<evidence type="ECO:0000259" key="8">
    <source>
        <dbReference type="Pfam" id="PF17768"/>
    </source>
</evidence>
<feature type="domain" description="DDH" evidence="6">
    <location>
        <begin position="91"/>
        <end position="247"/>
    </location>
</feature>
<dbReference type="InterPro" id="IPR003156">
    <property type="entry name" value="DHHA1_dom"/>
</dbReference>
<gene>
    <name evidence="9" type="primary">recJ_1</name>
    <name evidence="9" type="ORF">CLLU_17740</name>
</gene>
<evidence type="ECO:0000259" key="7">
    <source>
        <dbReference type="Pfam" id="PF02272"/>
    </source>
</evidence>
<keyword evidence="3" id="KW-0540">Nuclease</keyword>
<evidence type="ECO:0000256" key="4">
    <source>
        <dbReference type="ARBA" id="ARBA00022801"/>
    </source>
</evidence>
<dbReference type="PANTHER" id="PTHR30255">
    <property type="entry name" value="SINGLE-STRANDED-DNA-SPECIFIC EXONUCLEASE RECJ"/>
    <property type="match status" value="1"/>
</dbReference>
<evidence type="ECO:0000313" key="9">
    <source>
        <dbReference type="EMBL" id="PRR85218.1"/>
    </source>
</evidence>
<accession>A0A2T0BMV7</accession>
<keyword evidence="5 9" id="KW-0269">Exonuclease</keyword>
<comment type="similarity">
    <text evidence="1">Belongs to the RecJ family.</text>
</comment>
<dbReference type="GO" id="GO:0008409">
    <property type="term" value="F:5'-3' exonuclease activity"/>
    <property type="evidence" value="ECO:0007669"/>
    <property type="project" value="InterPro"/>
</dbReference>
<dbReference type="PANTHER" id="PTHR30255:SF2">
    <property type="entry name" value="SINGLE-STRANDED-DNA-SPECIFIC EXONUCLEASE RECJ"/>
    <property type="match status" value="1"/>
</dbReference>
<dbReference type="GO" id="GO:0006281">
    <property type="term" value="P:DNA repair"/>
    <property type="evidence" value="ECO:0007669"/>
    <property type="project" value="InterPro"/>
</dbReference>
<proteinExistence type="inferred from homology"/>
<dbReference type="InterPro" id="IPR004610">
    <property type="entry name" value="RecJ"/>
</dbReference>
<feature type="domain" description="RecJ OB" evidence="8">
    <location>
        <begin position="474"/>
        <end position="599"/>
    </location>
</feature>
<dbReference type="GO" id="GO:0003676">
    <property type="term" value="F:nucleic acid binding"/>
    <property type="evidence" value="ECO:0007669"/>
    <property type="project" value="InterPro"/>
</dbReference>
<feature type="domain" description="DHHA1" evidence="7">
    <location>
        <begin position="367"/>
        <end position="461"/>
    </location>
</feature>
<evidence type="ECO:0000256" key="1">
    <source>
        <dbReference type="ARBA" id="ARBA00005915"/>
    </source>
</evidence>
<name>A0A2T0BMV7_9CLOT</name>
<dbReference type="Pfam" id="PF01368">
    <property type="entry name" value="DHH"/>
    <property type="match status" value="1"/>
</dbReference>
<dbReference type="Pfam" id="PF02272">
    <property type="entry name" value="DHHA1"/>
    <property type="match status" value="1"/>
</dbReference>
<dbReference type="Pfam" id="PF17768">
    <property type="entry name" value="RecJ_OB"/>
    <property type="match status" value="1"/>
</dbReference>
<dbReference type="InterPro" id="IPR051673">
    <property type="entry name" value="SSDNA_exonuclease_RecJ"/>
</dbReference>
<keyword evidence="4 9" id="KW-0378">Hydrolase</keyword>
<keyword evidence="10" id="KW-1185">Reference proteome</keyword>
<dbReference type="InterPro" id="IPR001667">
    <property type="entry name" value="DDH_dom"/>
</dbReference>
<dbReference type="GO" id="GO:0006310">
    <property type="term" value="P:DNA recombination"/>
    <property type="evidence" value="ECO:0007669"/>
    <property type="project" value="InterPro"/>
</dbReference>
<organism evidence="9 10">
    <name type="scientific">Clostridium luticellarii</name>
    <dbReference type="NCBI Taxonomy" id="1691940"/>
    <lineage>
        <taxon>Bacteria</taxon>
        <taxon>Bacillati</taxon>
        <taxon>Bacillota</taxon>
        <taxon>Clostridia</taxon>
        <taxon>Eubacteriales</taxon>
        <taxon>Clostridiaceae</taxon>
        <taxon>Clostridium</taxon>
    </lineage>
</organism>
<dbReference type="EMBL" id="PVXP01000021">
    <property type="protein sequence ID" value="PRR85218.1"/>
    <property type="molecule type" value="Genomic_DNA"/>
</dbReference>
<comment type="caution">
    <text evidence="9">The sequence shown here is derived from an EMBL/GenBank/DDBJ whole genome shotgun (WGS) entry which is preliminary data.</text>
</comment>
<dbReference type="AlphaFoldDB" id="A0A2T0BMV7"/>
<evidence type="ECO:0000256" key="3">
    <source>
        <dbReference type="ARBA" id="ARBA00022722"/>
    </source>
</evidence>
<dbReference type="Gene3D" id="3.90.1640.30">
    <property type="match status" value="1"/>
</dbReference>
<dbReference type="InterPro" id="IPR041122">
    <property type="entry name" value="RecJ_OB"/>
</dbReference>